<dbReference type="GO" id="GO:0007052">
    <property type="term" value="P:mitotic spindle organization"/>
    <property type="evidence" value="ECO:0007669"/>
    <property type="project" value="TreeGrafter"/>
</dbReference>
<evidence type="ECO:0000256" key="10">
    <source>
        <dbReference type="PROSITE-ProRule" id="PRU00094"/>
    </source>
</evidence>
<evidence type="ECO:0000313" key="15">
    <source>
        <dbReference type="EMBL" id="KAJ1373176.1"/>
    </source>
</evidence>
<evidence type="ECO:0000256" key="6">
    <source>
        <dbReference type="ARBA" id="ARBA00023054"/>
    </source>
</evidence>
<dbReference type="GO" id="GO:0006355">
    <property type="term" value="P:regulation of DNA-templated transcription"/>
    <property type="evidence" value="ECO:0007669"/>
    <property type="project" value="InterPro"/>
</dbReference>
<dbReference type="GO" id="GO:0051231">
    <property type="term" value="P:spindle elongation"/>
    <property type="evidence" value="ECO:0007669"/>
    <property type="project" value="TreeGrafter"/>
</dbReference>
<keyword evidence="16" id="KW-1185">Reference proteome</keyword>
<feature type="compositionally biased region" description="Basic and acidic residues" evidence="12">
    <location>
        <begin position="584"/>
        <end position="595"/>
    </location>
</feature>
<protein>
    <submittedName>
        <fullName evidence="15">Microtubule motor activity protein</fullName>
    </submittedName>
</protein>
<dbReference type="GO" id="GO:0005524">
    <property type="term" value="F:ATP binding"/>
    <property type="evidence" value="ECO:0007669"/>
    <property type="project" value="UniProtKB-UniRule"/>
</dbReference>
<keyword evidence="9" id="KW-0539">Nucleus</keyword>
<evidence type="ECO:0000256" key="5">
    <source>
        <dbReference type="ARBA" id="ARBA00023015"/>
    </source>
</evidence>
<evidence type="ECO:0000256" key="11">
    <source>
        <dbReference type="PROSITE-ProRule" id="PRU00283"/>
    </source>
</evidence>
<evidence type="ECO:0000256" key="12">
    <source>
        <dbReference type="SAM" id="MobiDB-lite"/>
    </source>
</evidence>
<evidence type="ECO:0000256" key="4">
    <source>
        <dbReference type="ARBA" id="ARBA00022840"/>
    </source>
</evidence>
<keyword evidence="4 11" id="KW-0067">ATP-binding</keyword>
<evidence type="ECO:0000256" key="9">
    <source>
        <dbReference type="ARBA" id="ARBA00023242"/>
    </source>
</evidence>
<dbReference type="InterPro" id="IPR027640">
    <property type="entry name" value="Kinesin-like_fam"/>
</dbReference>
<dbReference type="GO" id="GO:0005875">
    <property type="term" value="C:microtubule associated complex"/>
    <property type="evidence" value="ECO:0007669"/>
    <property type="project" value="TreeGrafter"/>
</dbReference>
<dbReference type="PROSITE" id="PS50067">
    <property type="entry name" value="KINESIN_MOTOR_2"/>
    <property type="match status" value="1"/>
</dbReference>
<gene>
    <name evidence="15" type="primary">KLP-10_2</name>
    <name evidence="15" type="ORF">KIN20_035518</name>
</gene>
<keyword evidence="10" id="KW-0863">Zinc-finger</keyword>
<dbReference type="InterPro" id="IPR013088">
    <property type="entry name" value="Znf_NHR/GATA"/>
</dbReference>
<evidence type="ECO:0000256" key="8">
    <source>
        <dbReference type="ARBA" id="ARBA00023212"/>
    </source>
</evidence>
<dbReference type="Gene3D" id="3.40.850.10">
    <property type="entry name" value="Kinesin motor domain"/>
    <property type="match status" value="1"/>
</dbReference>
<proteinExistence type="inferred from homology"/>
<dbReference type="InterPro" id="IPR036961">
    <property type="entry name" value="Kinesin_motor_dom_sf"/>
</dbReference>
<keyword evidence="10" id="KW-0862">Zinc</keyword>
<dbReference type="EMBL" id="JAHQIW010007234">
    <property type="protein sequence ID" value="KAJ1373176.1"/>
    <property type="molecule type" value="Genomic_DNA"/>
</dbReference>
<evidence type="ECO:0000256" key="7">
    <source>
        <dbReference type="ARBA" id="ARBA00023163"/>
    </source>
</evidence>
<dbReference type="Gene3D" id="3.30.50.10">
    <property type="entry name" value="Erythroid Transcription Factor GATA-1, subunit A"/>
    <property type="match status" value="2"/>
</dbReference>
<reference evidence="15" key="1">
    <citation type="submission" date="2021-06" db="EMBL/GenBank/DDBJ databases">
        <title>Parelaphostrongylus tenuis whole genome reference sequence.</title>
        <authorList>
            <person name="Garwood T.J."/>
            <person name="Larsen P.A."/>
            <person name="Fountain-Jones N.M."/>
            <person name="Garbe J.R."/>
            <person name="Macchietto M.G."/>
            <person name="Kania S.A."/>
            <person name="Gerhold R.W."/>
            <person name="Richards J.E."/>
            <person name="Wolf T.M."/>
        </authorList>
    </citation>
    <scope>NUCLEOTIDE SEQUENCE</scope>
    <source>
        <strain evidence="15">MNPRO001-30</strain>
        <tissue evidence="15">Meninges</tissue>
    </source>
</reference>
<dbReference type="GO" id="GO:0003777">
    <property type="term" value="F:microtubule motor activity"/>
    <property type="evidence" value="ECO:0007669"/>
    <property type="project" value="InterPro"/>
</dbReference>
<keyword evidence="5" id="KW-0805">Transcription regulation</keyword>
<dbReference type="PRINTS" id="PR00380">
    <property type="entry name" value="KINESINHEAVY"/>
</dbReference>
<dbReference type="GO" id="GO:0043565">
    <property type="term" value="F:sequence-specific DNA binding"/>
    <property type="evidence" value="ECO:0007669"/>
    <property type="project" value="InterPro"/>
</dbReference>
<accession>A0AAD5WKI2</accession>
<evidence type="ECO:0000256" key="1">
    <source>
        <dbReference type="ARBA" id="ARBA00004245"/>
    </source>
</evidence>
<keyword evidence="2" id="KW-0963">Cytoplasm</keyword>
<dbReference type="PROSITE" id="PS50114">
    <property type="entry name" value="GATA_ZN_FINGER_2"/>
    <property type="match status" value="2"/>
</dbReference>
<dbReference type="GO" id="GO:0008270">
    <property type="term" value="F:zinc ion binding"/>
    <property type="evidence" value="ECO:0007669"/>
    <property type="project" value="UniProtKB-KW"/>
</dbReference>
<keyword evidence="6" id="KW-0175">Coiled coil</keyword>
<organism evidence="15 16">
    <name type="scientific">Parelaphostrongylus tenuis</name>
    <name type="common">Meningeal worm</name>
    <dbReference type="NCBI Taxonomy" id="148309"/>
    <lineage>
        <taxon>Eukaryota</taxon>
        <taxon>Metazoa</taxon>
        <taxon>Ecdysozoa</taxon>
        <taxon>Nematoda</taxon>
        <taxon>Chromadorea</taxon>
        <taxon>Rhabditida</taxon>
        <taxon>Rhabditina</taxon>
        <taxon>Rhabditomorpha</taxon>
        <taxon>Strongyloidea</taxon>
        <taxon>Metastrongylidae</taxon>
        <taxon>Parelaphostrongylus</taxon>
    </lineage>
</organism>
<dbReference type="InterPro" id="IPR027417">
    <property type="entry name" value="P-loop_NTPase"/>
</dbReference>
<sequence length="624" mass="71008">MAATEFIRVAARVRPAPTALQWVISVCDDKTLCFDPCFPKYFTFDSVFGEDVTQDQIFEDLGSRLIDGCINGCNGTIFAYGPTGSGKTHTMFGPPDVENCLLDDHHKGIIPRACDSLFEKLSVRAAEKSENFTFQVSCQFVELYNEEFYDLLSHSQRKLSIESDSKGIHLVDVSEHAVRSAVDVMQILEMGLDARRTAKTAMNRESSRSHSIFTVNVKTEELVNDFLSKKSAILNLVDLAGSERQTQSKAFDDRFEEAVKIDWSLAVLWRVIRTLADVNRRDEYVPYCDSKLTQILQDSLGGSSRTTVIVTIHPDQDYQLDTFPTLLFAAECRKIENCVCANKDSTGNTVMAYKSEITRLREEIRLTEERIRSELWSKMATIKEELEEWKETAILREKALVETQNRCDFLFMQLASEMNQEDSSQLHEEMMSDILTQLWNESNSGSTFEDVPRIKLGRNQPKSCYNCGTTKIIGGSWKRVDGKSSCNACKLYRKYHPGKDRPEHLWRRPPQGRAPRKNTRVEFASNNESTCYNCWTTVPKGTSRRVEGKPACNVCKLYYERNHCDRPAELIAREQQRRRRSVTKQREKPDAKVDDVMVSGSSSPPTLSRPATPPCVDDDVECAR</sequence>
<feature type="region of interest" description="Disordered" evidence="12">
    <location>
        <begin position="571"/>
        <end position="624"/>
    </location>
</feature>
<evidence type="ECO:0000256" key="2">
    <source>
        <dbReference type="ARBA" id="ARBA00022490"/>
    </source>
</evidence>
<evidence type="ECO:0000259" key="14">
    <source>
        <dbReference type="PROSITE" id="PS50114"/>
    </source>
</evidence>
<comment type="caution">
    <text evidence="15">The sequence shown here is derived from an EMBL/GenBank/DDBJ whole genome shotgun (WGS) entry which is preliminary data.</text>
</comment>
<dbReference type="CDD" id="cd00106">
    <property type="entry name" value="KISc"/>
    <property type="match status" value="1"/>
</dbReference>
<dbReference type="GO" id="GO:0007018">
    <property type="term" value="P:microtubule-based movement"/>
    <property type="evidence" value="ECO:0007669"/>
    <property type="project" value="InterPro"/>
</dbReference>
<dbReference type="SUPFAM" id="SSF52540">
    <property type="entry name" value="P-loop containing nucleoside triphosphate hydrolases"/>
    <property type="match status" value="1"/>
</dbReference>
<dbReference type="Pfam" id="PF00225">
    <property type="entry name" value="Kinesin"/>
    <property type="match status" value="1"/>
</dbReference>
<dbReference type="SUPFAM" id="SSF57716">
    <property type="entry name" value="Glucocorticoid receptor-like (DNA-binding domain)"/>
    <property type="match status" value="1"/>
</dbReference>
<dbReference type="SMART" id="SM00129">
    <property type="entry name" value="KISc"/>
    <property type="match status" value="1"/>
</dbReference>
<dbReference type="InterPro" id="IPR000679">
    <property type="entry name" value="Znf_GATA"/>
</dbReference>
<evidence type="ECO:0000256" key="3">
    <source>
        <dbReference type="ARBA" id="ARBA00022741"/>
    </source>
</evidence>
<dbReference type="GO" id="GO:0008017">
    <property type="term" value="F:microtubule binding"/>
    <property type="evidence" value="ECO:0007669"/>
    <property type="project" value="InterPro"/>
</dbReference>
<dbReference type="Proteomes" id="UP001196413">
    <property type="component" value="Unassembled WGS sequence"/>
</dbReference>
<comment type="subcellular location">
    <subcellularLocation>
        <location evidence="1">Cytoplasm</location>
        <location evidence="1">Cytoskeleton</location>
    </subcellularLocation>
</comment>
<dbReference type="InterPro" id="IPR001752">
    <property type="entry name" value="Kinesin_motor_dom"/>
</dbReference>
<keyword evidence="3 11" id="KW-0547">Nucleotide-binding</keyword>
<comment type="similarity">
    <text evidence="11">Belongs to the TRAFAC class myosin-kinesin ATPase superfamily. Kinesin family.</text>
</comment>
<feature type="domain" description="GATA-type" evidence="14">
    <location>
        <begin position="525"/>
        <end position="578"/>
    </location>
</feature>
<keyword evidence="10" id="KW-0479">Metal-binding</keyword>
<keyword evidence="11" id="KW-0505">Motor protein</keyword>
<keyword evidence="8" id="KW-0206">Cytoskeleton</keyword>
<feature type="domain" description="GATA-type" evidence="14">
    <location>
        <begin position="458"/>
        <end position="513"/>
    </location>
</feature>
<dbReference type="PANTHER" id="PTHR47969:SF15">
    <property type="entry name" value="CHROMOSOME-ASSOCIATED KINESIN KIF4A-RELATED"/>
    <property type="match status" value="1"/>
</dbReference>
<evidence type="ECO:0000313" key="16">
    <source>
        <dbReference type="Proteomes" id="UP001196413"/>
    </source>
</evidence>
<dbReference type="AlphaFoldDB" id="A0AAD5WKI2"/>
<dbReference type="PANTHER" id="PTHR47969">
    <property type="entry name" value="CHROMOSOME-ASSOCIATED KINESIN KIF4A-RELATED"/>
    <property type="match status" value="1"/>
</dbReference>
<evidence type="ECO:0000259" key="13">
    <source>
        <dbReference type="PROSITE" id="PS50067"/>
    </source>
</evidence>
<feature type="binding site" evidence="11">
    <location>
        <begin position="81"/>
        <end position="88"/>
    </location>
    <ligand>
        <name>ATP</name>
        <dbReference type="ChEBI" id="CHEBI:30616"/>
    </ligand>
</feature>
<keyword evidence="7" id="KW-0804">Transcription</keyword>
<name>A0AAD5WKI2_PARTN</name>
<feature type="domain" description="Kinesin motor" evidence="13">
    <location>
        <begin position="6"/>
        <end position="335"/>
    </location>
</feature>